<comment type="caution">
    <text evidence="2">The sequence shown here is derived from an EMBL/GenBank/DDBJ whole genome shotgun (WGS) entry which is preliminary data.</text>
</comment>
<keyword evidence="3" id="KW-1185">Reference proteome</keyword>
<dbReference type="InterPro" id="IPR053918">
    <property type="entry name" value="DUF6980"/>
</dbReference>
<evidence type="ECO:0000259" key="1">
    <source>
        <dbReference type="Pfam" id="PF22400"/>
    </source>
</evidence>
<reference evidence="2" key="1">
    <citation type="submission" date="2021-01" db="EMBL/GenBank/DDBJ databases">
        <title>Modified the classification status of verrucomicrobia.</title>
        <authorList>
            <person name="Feng X."/>
        </authorList>
    </citation>
    <scope>NUCLEOTIDE SEQUENCE</scope>
    <source>
        <strain evidence="2">KCTC 22041</strain>
    </source>
</reference>
<name>A0A934S9D9_9BACT</name>
<accession>A0A934S9D9</accession>
<dbReference type="AlphaFoldDB" id="A0A934S9D9"/>
<evidence type="ECO:0000313" key="2">
    <source>
        <dbReference type="EMBL" id="MBK1884552.1"/>
    </source>
</evidence>
<dbReference type="EMBL" id="JAENIJ010000058">
    <property type="protein sequence ID" value="MBK1884552.1"/>
    <property type="molecule type" value="Genomic_DNA"/>
</dbReference>
<feature type="domain" description="DUF6980" evidence="1">
    <location>
        <begin position="1"/>
        <end position="92"/>
    </location>
</feature>
<gene>
    <name evidence="2" type="ORF">JIN85_19205</name>
</gene>
<evidence type="ECO:0000313" key="3">
    <source>
        <dbReference type="Proteomes" id="UP000603141"/>
    </source>
</evidence>
<protein>
    <recommendedName>
        <fullName evidence="1">DUF6980 domain-containing protein</fullName>
    </recommendedName>
</protein>
<sequence length="104" mass="11838">MKSAVASECEQHVGRRDCPDALINYSAKFDEYGIIVHDGGSSSISIDYCPWCGSKLPEPQRDRWFDELEKLGITDPIEQEIPEVFADGRWRNNKKQNKSQHPTA</sequence>
<dbReference type="Proteomes" id="UP000603141">
    <property type="component" value="Unassembled WGS sequence"/>
</dbReference>
<dbReference type="Pfam" id="PF22400">
    <property type="entry name" value="DUF6980"/>
    <property type="match status" value="1"/>
</dbReference>
<proteinExistence type="predicted"/>
<organism evidence="2 3">
    <name type="scientific">Luteolibacter pohnpeiensis</name>
    <dbReference type="NCBI Taxonomy" id="454153"/>
    <lineage>
        <taxon>Bacteria</taxon>
        <taxon>Pseudomonadati</taxon>
        <taxon>Verrucomicrobiota</taxon>
        <taxon>Verrucomicrobiia</taxon>
        <taxon>Verrucomicrobiales</taxon>
        <taxon>Verrucomicrobiaceae</taxon>
        <taxon>Luteolibacter</taxon>
    </lineage>
</organism>